<dbReference type="SUPFAM" id="SSF50129">
    <property type="entry name" value="GroES-like"/>
    <property type="match status" value="1"/>
</dbReference>
<dbReference type="Gene3D" id="3.90.180.10">
    <property type="entry name" value="Medium-chain alcohol dehydrogenases, catalytic domain"/>
    <property type="match status" value="1"/>
</dbReference>
<dbReference type="InterPro" id="IPR036291">
    <property type="entry name" value="NAD(P)-bd_dom_sf"/>
</dbReference>
<dbReference type="InterPro" id="IPR011032">
    <property type="entry name" value="GroES-like_sf"/>
</dbReference>
<feature type="region of interest" description="Disordered" evidence="1">
    <location>
        <begin position="1"/>
        <end position="21"/>
    </location>
</feature>
<gene>
    <name evidence="3" type="ORF">HOLleu_32408</name>
</gene>
<dbReference type="InterPro" id="IPR042633">
    <property type="entry name" value="CRYZL1"/>
</dbReference>
<comment type="caution">
    <text evidence="3">The sequence shown here is derived from an EMBL/GenBank/DDBJ whole genome shotgun (WGS) entry which is preliminary data.</text>
</comment>
<protein>
    <submittedName>
        <fullName evidence="3">Quinone oxidoreductase-like protein 1</fullName>
    </submittedName>
</protein>
<organism evidence="3 4">
    <name type="scientific">Holothuria leucospilota</name>
    <name type="common">Black long sea cucumber</name>
    <name type="synonym">Mertensiothuria leucospilota</name>
    <dbReference type="NCBI Taxonomy" id="206669"/>
    <lineage>
        <taxon>Eukaryota</taxon>
        <taxon>Metazoa</taxon>
        <taxon>Echinodermata</taxon>
        <taxon>Eleutherozoa</taxon>
        <taxon>Echinozoa</taxon>
        <taxon>Holothuroidea</taxon>
        <taxon>Aspidochirotacea</taxon>
        <taxon>Aspidochirotida</taxon>
        <taxon>Holothuriidae</taxon>
        <taxon>Holothuria</taxon>
    </lineage>
</organism>
<dbReference type="SUPFAM" id="SSF51735">
    <property type="entry name" value="NAD(P)-binding Rossmann-fold domains"/>
    <property type="match status" value="1"/>
</dbReference>
<dbReference type="EMBL" id="JAIZAY010000016">
    <property type="protein sequence ID" value="KAJ8027299.1"/>
    <property type="molecule type" value="Genomic_DNA"/>
</dbReference>
<dbReference type="InterPro" id="IPR013154">
    <property type="entry name" value="ADH-like_N"/>
</dbReference>
<dbReference type="Pfam" id="PF08240">
    <property type="entry name" value="ADH_N"/>
    <property type="match status" value="1"/>
</dbReference>
<dbReference type="SMART" id="SM00829">
    <property type="entry name" value="PKS_ER"/>
    <property type="match status" value="1"/>
</dbReference>
<dbReference type="InterPro" id="IPR020843">
    <property type="entry name" value="ER"/>
</dbReference>
<dbReference type="PANTHER" id="PTHR44461:SF1">
    <property type="entry name" value="QUINONE OXIDOREDUCTASE-LIKE PROTEIN 1"/>
    <property type="match status" value="1"/>
</dbReference>
<name>A0A9Q1GX42_HOLLE</name>
<keyword evidence="4" id="KW-1185">Reference proteome</keyword>
<feature type="domain" description="Enoyl reductase (ER)" evidence="2">
    <location>
        <begin position="12"/>
        <end position="349"/>
    </location>
</feature>
<proteinExistence type="predicted"/>
<dbReference type="Gene3D" id="3.40.50.720">
    <property type="entry name" value="NAD(P)-binding Rossmann-like Domain"/>
    <property type="match status" value="1"/>
</dbReference>
<feature type="compositionally biased region" description="Polar residues" evidence="1">
    <location>
        <begin position="1"/>
        <end position="11"/>
    </location>
</feature>
<dbReference type="AlphaFoldDB" id="A0A9Q1GX42"/>
<sequence>MRSVSLLNSDSGMREPIVSNDESIPDLNSGALLVQVKSSVLGVPDFEVLQELGISQERIPIGREVSGIVKEVGSDVTRFKEGDEVVGILPLDVNCSGCAEYCPLNEYDLVEKPKDVTFSDAAASIGDAVKAYTALHYQGKMCAGETVLVTDVKGSGSVCVQLASHWGAKVIAVSYSEDERAHLESLKSKVSHIIEIEGHKKFAILNECLEETGGLGVDCIIDGGVDMFPNNVEDSVAKDPLDRYCPSKHELLSCLGIGGRWITSQSNLQLDPPDSKLLFLKGASIHFANPDVWTLSASQQGRYLHILKDSMKKLSAGHIRPNISQRIALDQVPLWYQQVNQRSLGKIVVQL</sequence>
<evidence type="ECO:0000256" key="1">
    <source>
        <dbReference type="SAM" id="MobiDB-lite"/>
    </source>
</evidence>
<dbReference type="GO" id="GO:0016491">
    <property type="term" value="F:oxidoreductase activity"/>
    <property type="evidence" value="ECO:0007669"/>
    <property type="project" value="InterPro"/>
</dbReference>
<evidence type="ECO:0000259" key="2">
    <source>
        <dbReference type="SMART" id="SM00829"/>
    </source>
</evidence>
<dbReference type="CDD" id="cd05195">
    <property type="entry name" value="enoyl_red"/>
    <property type="match status" value="1"/>
</dbReference>
<dbReference type="Proteomes" id="UP001152320">
    <property type="component" value="Chromosome 16"/>
</dbReference>
<evidence type="ECO:0000313" key="3">
    <source>
        <dbReference type="EMBL" id="KAJ8027299.1"/>
    </source>
</evidence>
<dbReference type="PANTHER" id="PTHR44461">
    <property type="entry name" value="QUINONE OXIDOREDUCTASE-LIKE PROTEIN 1"/>
    <property type="match status" value="1"/>
</dbReference>
<evidence type="ECO:0000313" key="4">
    <source>
        <dbReference type="Proteomes" id="UP001152320"/>
    </source>
</evidence>
<dbReference type="OrthoDB" id="3509362at2759"/>
<accession>A0A9Q1GX42</accession>
<reference evidence="3" key="1">
    <citation type="submission" date="2021-10" db="EMBL/GenBank/DDBJ databases">
        <title>Tropical sea cucumber genome reveals ecological adaptation and Cuvierian tubules defense mechanism.</title>
        <authorList>
            <person name="Chen T."/>
        </authorList>
    </citation>
    <scope>NUCLEOTIDE SEQUENCE</scope>
    <source>
        <strain evidence="3">Nanhai2018</strain>
        <tissue evidence="3">Muscle</tissue>
    </source>
</reference>